<gene>
    <name evidence="2" type="ORF">LMG23994_04078</name>
</gene>
<accession>A0ABM8XG92</accession>
<keyword evidence="3" id="KW-1185">Reference proteome</keyword>
<dbReference type="EMBL" id="CAJZAF010000023">
    <property type="protein sequence ID" value="CAG9179074.1"/>
    <property type="molecule type" value="Genomic_DNA"/>
</dbReference>
<dbReference type="RefSeq" id="WP_224005061.1">
    <property type="nucleotide sequence ID" value="NZ_CAJZAF010000023.1"/>
</dbReference>
<keyword evidence="1" id="KW-0812">Transmembrane</keyword>
<feature type="transmembrane region" description="Helical" evidence="1">
    <location>
        <begin position="93"/>
        <end position="111"/>
    </location>
</feature>
<keyword evidence="1" id="KW-1133">Transmembrane helix</keyword>
<protein>
    <recommendedName>
        <fullName evidence="4">Transmembrane protein</fullName>
    </recommendedName>
</protein>
<proteinExistence type="predicted"/>
<feature type="transmembrane region" description="Helical" evidence="1">
    <location>
        <begin position="21"/>
        <end position="38"/>
    </location>
</feature>
<evidence type="ECO:0008006" key="4">
    <source>
        <dbReference type="Google" id="ProtNLM"/>
    </source>
</evidence>
<reference evidence="2 3" key="1">
    <citation type="submission" date="2021-08" db="EMBL/GenBank/DDBJ databases">
        <authorList>
            <person name="Peeters C."/>
        </authorList>
    </citation>
    <scope>NUCLEOTIDE SEQUENCE [LARGE SCALE GENOMIC DNA]</scope>
    <source>
        <strain evidence="2 3">LMG 23994</strain>
    </source>
</reference>
<evidence type="ECO:0000256" key="1">
    <source>
        <dbReference type="SAM" id="Phobius"/>
    </source>
</evidence>
<evidence type="ECO:0000313" key="2">
    <source>
        <dbReference type="EMBL" id="CAG9179074.1"/>
    </source>
</evidence>
<feature type="transmembrane region" description="Helical" evidence="1">
    <location>
        <begin position="50"/>
        <end position="72"/>
    </location>
</feature>
<evidence type="ECO:0000313" key="3">
    <source>
        <dbReference type="Proteomes" id="UP000701702"/>
    </source>
</evidence>
<name>A0ABM8XG92_9BURK</name>
<feature type="transmembrane region" description="Helical" evidence="1">
    <location>
        <begin position="144"/>
        <end position="165"/>
    </location>
</feature>
<dbReference type="Proteomes" id="UP000701702">
    <property type="component" value="Unassembled WGS sequence"/>
</dbReference>
<keyword evidence="1" id="KW-0472">Membrane</keyword>
<sequence length="317" mass="34175">MLARGANTPESRTAWRPWPTGIAAAIAWTAFGAITWRWPNKVAGVSDWAYTGELSIAALAAAALLALIAFAGPRAPLPRGALAKLHAAGPWRIALALVLSAWEILTAKTATLPTPFFAPPQALIEVYVDDWPRLGDSALNSLRLLGLGVAYGGVAGLLIGVSIGWSRRIGYWVHPVLRVRIVPTPHRRIRQHHNRCRQLDPRFQTLLLTRDGTVPRGIPQLRADCVAASSQAWGVFARIAGVPADKLGGMELLADRDGWLRARGAPGQREWSDADMVCQSGAPAESSHGLKGWDGLTALLLRMDGEPVRFVKGGFVH</sequence>
<comment type="caution">
    <text evidence="2">The sequence shown here is derived from an EMBL/GenBank/DDBJ whole genome shotgun (WGS) entry which is preliminary data.</text>
</comment>
<organism evidence="2 3">
    <name type="scientific">Cupriavidus pinatubonensis</name>
    <dbReference type="NCBI Taxonomy" id="248026"/>
    <lineage>
        <taxon>Bacteria</taxon>
        <taxon>Pseudomonadati</taxon>
        <taxon>Pseudomonadota</taxon>
        <taxon>Betaproteobacteria</taxon>
        <taxon>Burkholderiales</taxon>
        <taxon>Burkholderiaceae</taxon>
        <taxon>Cupriavidus</taxon>
    </lineage>
</organism>